<feature type="signal peptide" evidence="1">
    <location>
        <begin position="1"/>
        <end position="20"/>
    </location>
</feature>
<organism evidence="4">
    <name type="scientific">Haemonchus placei</name>
    <name type="common">Barber's pole worm</name>
    <dbReference type="NCBI Taxonomy" id="6290"/>
    <lineage>
        <taxon>Eukaryota</taxon>
        <taxon>Metazoa</taxon>
        <taxon>Ecdysozoa</taxon>
        <taxon>Nematoda</taxon>
        <taxon>Chromadorea</taxon>
        <taxon>Rhabditida</taxon>
        <taxon>Rhabditina</taxon>
        <taxon>Rhabditomorpha</taxon>
        <taxon>Strongyloidea</taxon>
        <taxon>Trichostrongylidae</taxon>
        <taxon>Haemonchus</taxon>
    </lineage>
</organism>
<keyword evidence="1" id="KW-0732">Signal</keyword>
<dbReference type="AlphaFoldDB" id="A0A0N4VWS5"/>
<evidence type="ECO:0000256" key="1">
    <source>
        <dbReference type="SAM" id="SignalP"/>
    </source>
</evidence>
<reference evidence="2 3" key="2">
    <citation type="submission" date="2018-11" db="EMBL/GenBank/DDBJ databases">
        <authorList>
            <consortium name="Pathogen Informatics"/>
        </authorList>
    </citation>
    <scope>NUCLEOTIDE SEQUENCE [LARGE SCALE GENOMIC DNA]</scope>
    <source>
        <strain evidence="2 3">MHpl1</strain>
    </source>
</reference>
<name>A0A0N4VWS5_HAEPC</name>
<feature type="chain" id="PRO_5043123234" evidence="1">
    <location>
        <begin position="21"/>
        <end position="67"/>
    </location>
</feature>
<evidence type="ECO:0000313" key="3">
    <source>
        <dbReference type="Proteomes" id="UP000268014"/>
    </source>
</evidence>
<gene>
    <name evidence="2" type="ORF">HPLM_LOCUS1743</name>
</gene>
<dbReference type="Proteomes" id="UP000268014">
    <property type="component" value="Unassembled WGS sequence"/>
</dbReference>
<sequence>MSQGLVFPLLVLLLVTLALAQQGGWGGQGQGGWGANPAGAALSDAVGRVGGAVQGAIQGAMQAGQRG</sequence>
<keyword evidence="3" id="KW-1185">Reference proteome</keyword>
<proteinExistence type="predicted"/>
<dbReference type="EMBL" id="UZAF01002603">
    <property type="protein sequence ID" value="VDO11086.1"/>
    <property type="molecule type" value="Genomic_DNA"/>
</dbReference>
<protein>
    <submittedName>
        <fullName evidence="4">DUF148 domain-containing protein</fullName>
    </submittedName>
</protein>
<evidence type="ECO:0000313" key="2">
    <source>
        <dbReference type="EMBL" id="VDO11086.1"/>
    </source>
</evidence>
<accession>A0A0N4VWS5</accession>
<reference evidence="4" key="1">
    <citation type="submission" date="2017-02" db="UniProtKB">
        <authorList>
            <consortium name="WormBaseParasite"/>
        </authorList>
    </citation>
    <scope>IDENTIFICATION</scope>
</reference>
<evidence type="ECO:0000313" key="4">
    <source>
        <dbReference type="WBParaSite" id="HPLM_0000174501-mRNA-1"/>
    </source>
</evidence>
<dbReference type="WBParaSite" id="HPLM_0000174501-mRNA-1">
    <property type="protein sequence ID" value="HPLM_0000174501-mRNA-1"/>
    <property type="gene ID" value="HPLM_0000174501"/>
</dbReference>